<proteinExistence type="predicted"/>
<dbReference type="AlphaFoldDB" id="A0A7E4UVV6"/>
<dbReference type="WBParaSite" id="Pan_g13122.t1">
    <property type="protein sequence ID" value="Pan_g13122.t1"/>
    <property type="gene ID" value="Pan_g13122"/>
</dbReference>
<feature type="region of interest" description="Disordered" evidence="1">
    <location>
        <begin position="109"/>
        <end position="143"/>
    </location>
</feature>
<reference evidence="3" key="2">
    <citation type="submission" date="2020-10" db="UniProtKB">
        <authorList>
            <consortium name="WormBaseParasite"/>
        </authorList>
    </citation>
    <scope>IDENTIFICATION</scope>
</reference>
<sequence>MDLFYAIFIVVVVICVKLHNGALFETQMSANIFAYQLKFFTLFKLCHPRVLSSLSMHSISIKDINSLCTPKLCYDWTRQPCYPRWLQPASRSLPTVMDVDSSVLADEDRAIDPHHGGCKPHQASVNKLPRSPAPKSGGSPSLR</sequence>
<protein>
    <submittedName>
        <fullName evidence="3">Secreted protein</fullName>
    </submittedName>
</protein>
<dbReference type="Proteomes" id="UP000492821">
    <property type="component" value="Unassembled WGS sequence"/>
</dbReference>
<evidence type="ECO:0000313" key="2">
    <source>
        <dbReference type="Proteomes" id="UP000492821"/>
    </source>
</evidence>
<name>A0A7E4UVV6_PANRE</name>
<organism evidence="2 3">
    <name type="scientific">Panagrellus redivivus</name>
    <name type="common">Microworm</name>
    <dbReference type="NCBI Taxonomy" id="6233"/>
    <lineage>
        <taxon>Eukaryota</taxon>
        <taxon>Metazoa</taxon>
        <taxon>Ecdysozoa</taxon>
        <taxon>Nematoda</taxon>
        <taxon>Chromadorea</taxon>
        <taxon>Rhabditida</taxon>
        <taxon>Tylenchina</taxon>
        <taxon>Panagrolaimomorpha</taxon>
        <taxon>Panagrolaimoidea</taxon>
        <taxon>Panagrolaimidae</taxon>
        <taxon>Panagrellus</taxon>
    </lineage>
</organism>
<reference evidence="2" key="1">
    <citation type="journal article" date="2013" name="Genetics">
        <title>The draft genome and transcriptome of Panagrellus redivivus are shaped by the harsh demands of a free-living lifestyle.</title>
        <authorList>
            <person name="Srinivasan J."/>
            <person name="Dillman A.R."/>
            <person name="Macchietto M.G."/>
            <person name="Heikkinen L."/>
            <person name="Lakso M."/>
            <person name="Fracchia K.M."/>
            <person name="Antoshechkin I."/>
            <person name="Mortazavi A."/>
            <person name="Wong G."/>
            <person name="Sternberg P.W."/>
        </authorList>
    </citation>
    <scope>NUCLEOTIDE SEQUENCE [LARGE SCALE GENOMIC DNA]</scope>
    <source>
        <strain evidence="2">MT8872</strain>
    </source>
</reference>
<keyword evidence="2" id="KW-1185">Reference proteome</keyword>
<evidence type="ECO:0000313" key="3">
    <source>
        <dbReference type="WBParaSite" id="Pan_g13122.t1"/>
    </source>
</evidence>
<evidence type="ECO:0000256" key="1">
    <source>
        <dbReference type="SAM" id="MobiDB-lite"/>
    </source>
</evidence>
<accession>A0A7E4UVV6</accession>